<proteinExistence type="predicted"/>
<dbReference type="OrthoDB" id="8015522at2759"/>
<accession>A0A6P4FLD4</accession>
<protein>
    <submittedName>
        <fullName evidence="4">Uncharacterized protein LOC108052669</fullName>
    </submittedName>
</protein>
<reference evidence="2" key="3">
    <citation type="submission" date="2025-05" db="UniProtKB">
        <authorList>
            <consortium name="EnsemblMetazoa"/>
        </authorList>
    </citation>
    <scope>IDENTIFICATION</scope>
</reference>
<dbReference type="Proteomes" id="UP001652680">
    <property type="component" value="Unassembled WGS sequence"/>
</dbReference>
<evidence type="ECO:0000313" key="3">
    <source>
        <dbReference type="Proteomes" id="UP001652680"/>
    </source>
</evidence>
<feature type="compositionally biased region" description="Gly residues" evidence="1">
    <location>
        <begin position="1"/>
        <end position="10"/>
    </location>
</feature>
<gene>
    <name evidence="4" type="primary">LOC108052669</name>
    <name evidence="2" type="synonym">108052669</name>
</gene>
<dbReference type="RefSeq" id="XP_016990602.1">
    <property type="nucleotide sequence ID" value="XM_017135113.1"/>
</dbReference>
<dbReference type="AlphaFoldDB" id="A0A6P4FLD4"/>
<evidence type="ECO:0000256" key="1">
    <source>
        <dbReference type="SAM" id="MobiDB-lite"/>
    </source>
</evidence>
<evidence type="ECO:0000313" key="2">
    <source>
        <dbReference type="EnsemblMetazoa" id="XP_016990602.1"/>
    </source>
</evidence>
<dbReference type="GeneID" id="108052669"/>
<dbReference type="InterPro" id="IPR006623">
    <property type="entry name" value="THEG"/>
</dbReference>
<feature type="region of interest" description="Disordered" evidence="1">
    <location>
        <begin position="222"/>
        <end position="242"/>
    </location>
</feature>
<dbReference type="SMART" id="SM00705">
    <property type="entry name" value="THEG"/>
    <property type="match status" value="3"/>
</dbReference>
<keyword evidence="3" id="KW-1185">Reference proteome</keyword>
<dbReference type="EnsemblMetazoa" id="XM_017135113.2">
    <property type="protein sequence ID" value="XP_016990602.1"/>
    <property type="gene ID" value="LOC108052669"/>
</dbReference>
<evidence type="ECO:0000313" key="4">
    <source>
        <dbReference type="RefSeq" id="XP_016990602.1"/>
    </source>
</evidence>
<organism evidence="4">
    <name type="scientific">Drosophila rhopaloa</name>
    <name type="common">Fruit fly</name>
    <dbReference type="NCBI Taxonomy" id="1041015"/>
    <lineage>
        <taxon>Eukaryota</taxon>
        <taxon>Metazoa</taxon>
        <taxon>Ecdysozoa</taxon>
        <taxon>Arthropoda</taxon>
        <taxon>Hexapoda</taxon>
        <taxon>Insecta</taxon>
        <taxon>Pterygota</taxon>
        <taxon>Neoptera</taxon>
        <taxon>Endopterygota</taxon>
        <taxon>Diptera</taxon>
        <taxon>Brachycera</taxon>
        <taxon>Muscomorpha</taxon>
        <taxon>Ephydroidea</taxon>
        <taxon>Drosophilidae</taxon>
        <taxon>Drosophila</taxon>
        <taxon>Sophophora</taxon>
    </lineage>
</organism>
<sequence length="279" mass="32553">MMGDSFGIGMGKLKSTEPSIGPLEPDNDYYEAETLLQKSKSHHTPQPSWVAWCERNSKPVKRPRPRVVRKLTKWQKNGPMTKKDWKHFCAWAALRTRPREPEPPKPAKLPCVAKYLPCAKKKRHLDEDELRERMLELANPRKVTQKYSITDRPPAYSPVISWGKPPHRDPGRPFKPPFVPVCFPTDELEAEFWAQLRFPVRQAALLGKVTPRILNLSKPRSYPPTPHCPIPERLPDPLDVPPPPRKKFTSREWRLHQIRLIYLSKPVIRKELDYIFYNI</sequence>
<name>A0A6P4FLD4_DRORH</name>
<reference evidence="3" key="1">
    <citation type="journal article" date="2021" name="Elife">
        <title>Highly contiguous assemblies of 101 drosophilid genomes.</title>
        <authorList>
            <person name="Kim B.Y."/>
            <person name="Wang J.R."/>
            <person name="Miller D.E."/>
            <person name="Barmina O."/>
            <person name="Delaney E."/>
            <person name="Thompson A."/>
            <person name="Comeault A.A."/>
            <person name="Peede D."/>
            <person name="D'Agostino E.R."/>
            <person name="Pelaez J."/>
            <person name="Aguilar J.M."/>
            <person name="Haji D."/>
            <person name="Matsunaga T."/>
            <person name="Armstrong E.E."/>
            <person name="Zych M."/>
            <person name="Ogawa Y."/>
            <person name="Stamenkovic-Radak M."/>
            <person name="Jelic M."/>
            <person name="Veselinovic M.S."/>
            <person name="Tanaskovic M."/>
            <person name="Eric P."/>
            <person name="Gao J.J."/>
            <person name="Katoh T.K."/>
            <person name="Toda M.J."/>
            <person name="Watabe H."/>
            <person name="Watada M."/>
            <person name="Davis J.S."/>
            <person name="Moyle L.C."/>
            <person name="Manoli G."/>
            <person name="Bertolini E."/>
            <person name="Kostal V."/>
            <person name="Hawley R.S."/>
            <person name="Takahashi A."/>
            <person name="Jones C.D."/>
            <person name="Price D.K."/>
            <person name="Whiteman N."/>
            <person name="Kopp A."/>
            <person name="Matute D.R."/>
            <person name="Petrov D.A."/>
        </authorList>
    </citation>
    <scope>NUCLEOTIDE SEQUENCE [LARGE SCALE GENOMIC DNA]</scope>
</reference>
<feature type="region of interest" description="Disordered" evidence="1">
    <location>
        <begin position="1"/>
        <end position="48"/>
    </location>
</feature>
<reference evidence="4" key="2">
    <citation type="submission" date="2025-04" db="UniProtKB">
        <authorList>
            <consortium name="RefSeq"/>
        </authorList>
    </citation>
    <scope>IDENTIFICATION</scope>
</reference>